<accession>A0A6J0CBV6</accession>
<feature type="signal peptide" evidence="5">
    <location>
        <begin position="1"/>
        <end position="28"/>
    </location>
</feature>
<protein>
    <submittedName>
        <fullName evidence="7 8">Protein yellow</fullName>
    </submittedName>
</protein>
<dbReference type="Pfam" id="PF03022">
    <property type="entry name" value="MRJP"/>
    <property type="match status" value="1"/>
</dbReference>
<comment type="subcellular location">
    <subcellularLocation>
        <location evidence="1">Secreted</location>
    </subcellularLocation>
</comment>
<dbReference type="AlphaFoldDB" id="A0A6J0CBV6"/>
<dbReference type="RefSeq" id="XP_046597171.1">
    <property type="nucleotide sequence ID" value="XM_046741215.1"/>
</dbReference>
<dbReference type="InterPro" id="IPR011042">
    <property type="entry name" value="6-blade_b-propeller_TolB-like"/>
</dbReference>
<keyword evidence="6" id="KW-1185">Reference proteome</keyword>
<evidence type="ECO:0000256" key="2">
    <source>
        <dbReference type="ARBA" id="ARBA00009127"/>
    </source>
</evidence>
<evidence type="ECO:0000256" key="3">
    <source>
        <dbReference type="ARBA" id="ARBA00022525"/>
    </source>
</evidence>
<evidence type="ECO:0000313" key="7">
    <source>
        <dbReference type="RefSeq" id="XP_015523905.2"/>
    </source>
</evidence>
<dbReference type="PANTHER" id="PTHR10009:SF12">
    <property type="entry name" value="LD43175P"/>
    <property type="match status" value="1"/>
</dbReference>
<comment type="similarity">
    <text evidence="2">Belongs to the major royal jelly protein family.</text>
</comment>
<evidence type="ECO:0000313" key="6">
    <source>
        <dbReference type="Proteomes" id="UP000829291"/>
    </source>
</evidence>
<organism evidence="6 7">
    <name type="scientific">Neodiprion lecontei</name>
    <name type="common">Redheaded pine sawfly</name>
    <dbReference type="NCBI Taxonomy" id="441921"/>
    <lineage>
        <taxon>Eukaryota</taxon>
        <taxon>Metazoa</taxon>
        <taxon>Ecdysozoa</taxon>
        <taxon>Arthropoda</taxon>
        <taxon>Hexapoda</taxon>
        <taxon>Insecta</taxon>
        <taxon>Pterygota</taxon>
        <taxon>Neoptera</taxon>
        <taxon>Endopterygota</taxon>
        <taxon>Hymenoptera</taxon>
        <taxon>Tenthredinoidea</taxon>
        <taxon>Diprionidae</taxon>
        <taxon>Diprioninae</taxon>
        <taxon>Neodiprion</taxon>
    </lineage>
</organism>
<dbReference type="SUPFAM" id="SSF63829">
    <property type="entry name" value="Calcium-dependent phosphotriesterase"/>
    <property type="match status" value="1"/>
</dbReference>
<dbReference type="RefSeq" id="XP_015523905.2">
    <property type="nucleotide sequence ID" value="XM_015668419.2"/>
</dbReference>
<evidence type="ECO:0000256" key="5">
    <source>
        <dbReference type="SAM" id="SignalP"/>
    </source>
</evidence>
<reference evidence="7 8" key="1">
    <citation type="submission" date="2025-05" db="UniProtKB">
        <authorList>
            <consortium name="RefSeq"/>
        </authorList>
    </citation>
    <scope>IDENTIFICATION</scope>
    <source>
        <tissue evidence="7 8">Thorax and Abdomen</tissue>
    </source>
</reference>
<evidence type="ECO:0000256" key="1">
    <source>
        <dbReference type="ARBA" id="ARBA00004613"/>
    </source>
</evidence>
<dbReference type="FunCoup" id="A0A6J0CBV6">
    <property type="interactions" value="24"/>
</dbReference>
<dbReference type="GeneID" id="107227310"/>
<dbReference type="PANTHER" id="PTHR10009">
    <property type="entry name" value="PROTEIN YELLOW-RELATED"/>
    <property type="match status" value="1"/>
</dbReference>
<dbReference type="KEGG" id="nlo:107227310"/>
<gene>
    <name evidence="7 8" type="primary">LOC107227310</name>
</gene>
<keyword evidence="3" id="KW-0964">Secreted</keyword>
<dbReference type="Gene3D" id="2.120.10.30">
    <property type="entry name" value="TolB, C-terminal domain"/>
    <property type="match status" value="1"/>
</dbReference>
<keyword evidence="4 5" id="KW-0732">Signal</keyword>
<sequence>MRVCGWFSCGFFPAVFLVIVSAVQSSMATEKLRVAYQWKFLDFAWPDQETRQLFPDYVRENNNPLGVLATGDRLFITIPRWKSGVAATLNYIYLNDTKESPLLNPYPSWEAHRHGDGKVPEVVSVFRIWADKCDRLWVLDMGYESYIRNKQLWAPPALLIYNLTTDQLLRKYVIPSDQYRTPSHFGNVVVEDASCDDAFAYLADLQGPGLIVYSWANNTSWLVKHHYFSPDPMAGSFNSSGLSYHWWDGIINLSLAPKEDGFSTLYFHPLCSNDEFFVDTEVLRVQERIPGKDNFYEFHALGSRGSNTQGAASYLDPKSEILFHALSIANNIACWKPGTKYSPENIGLIFPDNDTLIFPSDIKIDAQSNIWVMADLLPVFMYSQLDPNNYNFQVWTGSVQNAIAGTPCAQKT</sequence>
<dbReference type="InParanoid" id="A0A6J0CBV6"/>
<dbReference type="PRINTS" id="PR01366">
    <property type="entry name" value="ROYALJELLY"/>
</dbReference>
<dbReference type="GO" id="GO:0005576">
    <property type="term" value="C:extracellular region"/>
    <property type="evidence" value="ECO:0007669"/>
    <property type="project" value="UniProtKB-SubCell"/>
</dbReference>
<dbReference type="InterPro" id="IPR017996">
    <property type="entry name" value="MRJP/yellow-related"/>
</dbReference>
<name>A0A6J0CBV6_NEOLC</name>
<dbReference type="OrthoDB" id="7776143at2759"/>
<proteinExistence type="inferred from homology"/>
<evidence type="ECO:0000256" key="4">
    <source>
        <dbReference type="ARBA" id="ARBA00022729"/>
    </source>
</evidence>
<dbReference type="Proteomes" id="UP000829291">
    <property type="component" value="Chromosome 5"/>
</dbReference>
<feature type="chain" id="PRO_5045019107" evidence="5">
    <location>
        <begin position="29"/>
        <end position="412"/>
    </location>
</feature>
<evidence type="ECO:0000313" key="8">
    <source>
        <dbReference type="RefSeq" id="XP_046597171.1"/>
    </source>
</evidence>